<keyword evidence="2" id="KW-1185">Reference proteome</keyword>
<proteinExistence type="predicted"/>
<protein>
    <submittedName>
        <fullName evidence="1">Uncharacterized protein</fullName>
    </submittedName>
</protein>
<name>A0ACC2IXE5_9PEZI</name>
<accession>A0ACC2IXE5</accession>
<gene>
    <name evidence="1" type="ORF">O1611_g10523</name>
</gene>
<comment type="caution">
    <text evidence="1">The sequence shown here is derived from an EMBL/GenBank/DDBJ whole genome shotgun (WGS) entry which is preliminary data.</text>
</comment>
<evidence type="ECO:0000313" key="2">
    <source>
        <dbReference type="Proteomes" id="UP001153332"/>
    </source>
</evidence>
<reference evidence="1" key="1">
    <citation type="submission" date="2022-12" db="EMBL/GenBank/DDBJ databases">
        <title>Genome Sequence of Lasiodiplodia mahajangana.</title>
        <authorList>
            <person name="Buettner E."/>
        </authorList>
    </citation>
    <scope>NUCLEOTIDE SEQUENCE</scope>
    <source>
        <strain evidence="1">VT137</strain>
    </source>
</reference>
<organism evidence="1 2">
    <name type="scientific">Lasiodiplodia mahajangana</name>
    <dbReference type="NCBI Taxonomy" id="1108764"/>
    <lineage>
        <taxon>Eukaryota</taxon>
        <taxon>Fungi</taxon>
        <taxon>Dikarya</taxon>
        <taxon>Ascomycota</taxon>
        <taxon>Pezizomycotina</taxon>
        <taxon>Dothideomycetes</taxon>
        <taxon>Dothideomycetes incertae sedis</taxon>
        <taxon>Botryosphaeriales</taxon>
        <taxon>Botryosphaeriaceae</taxon>
        <taxon>Lasiodiplodia</taxon>
    </lineage>
</organism>
<sequence length="167" mass="18675">MASTQRFSGYPLPREGPRTISSYVEESNPVLRGWQLVLATKAISWVPFLAKATWTNAKFGNVKDIPGLERYDYLLHPVVTPLASEGSEVSRLEVTPELFPRQPEDLAGRFYSAADYHELYKTGKLTPVQVAQALIPLISREQDGKYKSAWKETRVSRLASSTAYPSA</sequence>
<dbReference type="Proteomes" id="UP001153332">
    <property type="component" value="Unassembled WGS sequence"/>
</dbReference>
<dbReference type="EMBL" id="JAPUUL010004288">
    <property type="protein sequence ID" value="KAJ8119822.1"/>
    <property type="molecule type" value="Genomic_DNA"/>
</dbReference>
<evidence type="ECO:0000313" key="1">
    <source>
        <dbReference type="EMBL" id="KAJ8119822.1"/>
    </source>
</evidence>